<proteinExistence type="inferred from homology"/>
<feature type="domain" description="Aminotransferase class I/classII large" evidence="7">
    <location>
        <begin position="29"/>
        <end position="377"/>
    </location>
</feature>
<dbReference type="InterPro" id="IPR004838">
    <property type="entry name" value="NHTrfase_class1_PyrdxlP-BS"/>
</dbReference>
<dbReference type="SUPFAM" id="SSF53383">
    <property type="entry name" value="PLP-dependent transferases"/>
    <property type="match status" value="1"/>
</dbReference>
<dbReference type="Proteomes" id="UP001597041">
    <property type="component" value="Unassembled WGS sequence"/>
</dbReference>
<evidence type="ECO:0000256" key="2">
    <source>
        <dbReference type="ARBA" id="ARBA00007441"/>
    </source>
</evidence>
<dbReference type="Gene3D" id="3.90.1150.10">
    <property type="entry name" value="Aspartate Aminotransferase, domain 1"/>
    <property type="match status" value="1"/>
</dbReference>
<dbReference type="InterPro" id="IPR015422">
    <property type="entry name" value="PyrdxlP-dep_Trfase_small"/>
</dbReference>
<reference evidence="9" key="1">
    <citation type="journal article" date="2019" name="Int. J. Syst. Evol. Microbiol.">
        <title>The Global Catalogue of Microorganisms (GCM) 10K type strain sequencing project: providing services to taxonomists for standard genome sequencing and annotation.</title>
        <authorList>
            <consortium name="The Broad Institute Genomics Platform"/>
            <consortium name="The Broad Institute Genome Sequencing Center for Infectious Disease"/>
            <person name="Wu L."/>
            <person name="Ma J."/>
        </authorList>
    </citation>
    <scope>NUCLEOTIDE SEQUENCE [LARGE SCALE GENOMIC DNA]</scope>
    <source>
        <strain evidence="9">CCUG 56608</strain>
    </source>
</reference>
<dbReference type="PANTHER" id="PTHR46383:SF4">
    <property type="entry name" value="AMINOTRANSFERASE"/>
    <property type="match status" value="1"/>
</dbReference>
<dbReference type="NCBIfam" id="NF005817">
    <property type="entry name" value="PRK07683.1"/>
    <property type="match status" value="1"/>
</dbReference>
<organism evidence="8 9">
    <name type="scientific">Oceanobacillus locisalsi</name>
    <dbReference type="NCBI Taxonomy" id="546107"/>
    <lineage>
        <taxon>Bacteria</taxon>
        <taxon>Bacillati</taxon>
        <taxon>Bacillota</taxon>
        <taxon>Bacilli</taxon>
        <taxon>Bacillales</taxon>
        <taxon>Bacillaceae</taxon>
        <taxon>Oceanobacillus</taxon>
    </lineage>
</organism>
<sequence>MKHLLNNNVENIEISGIRKFFNLVSDEQDVVSLTIGQPDFHTPDQVKEAGIQAIENNLTTYTPNQGIFDLRKAIHQYYKTNYELVYQSESEIIVTSGASEAIDITFRTILTPGDEVILPSPIYPGYEPLITLAGAKPIHVDTTDTGFKFTPESLANAISAKTKCVVLPSPSNPTGAAYSKQELQALAEVLHGKEIFILSDEIYSEIIFDFTHTSIASVSDLKNQTIVINGVSKSHSMTGFRIGYTLAPEWLSKQMLKVHQYNVSCAASISQYAALEALTDYEEHTAHIKQVFKKRRDYVYERLVNMGLEVERPQGAFYIFPKLQLNDKNSFDLGLSLVHDAKVALVPGSSFPQHGEGYMRLSYAYHEDVLKEGLDRLEAYLNESAPDRKN</sequence>
<dbReference type="PROSITE" id="PS00105">
    <property type="entry name" value="AA_TRANSFER_CLASS_1"/>
    <property type="match status" value="1"/>
</dbReference>
<evidence type="ECO:0000256" key="4">
    <source>
        <dbReference type="ARBA" id="ARBA00022679"/>
    </source>
</evidence>
<comment type="caution">
    <text evidence="8">The sequence shown here is derived from an EMBL/GenBank/DDBJ whole genome shotgun (WGS) entry which is preliminary data.</text>
</comment>
<keyword evidence="3 6" id="KW-0032">Aminotransferase</keyword>
<dbReference type="InterPro" id="IPR004839">
    <property type="entry name" value="Aminotransferase_I/II_large"/>
</dbReference>
<name>A0ABW3NHS8_9BACI</name>
<dbReference type="EMBL" id="JBHTKK010000008">
    <property type="protein sequence ID" value="MFD1066080.1"/>
    <property type="molecule type" value="Genomic_DNA"/>
</dbReference>
<keyword evidence="9" id="KW-1185">Reference proteome</keyword>
<dbReference type="GO" id="GO:0008483">
    <property type="term" value="F:transaminase activity"/>
    <property type="evidence" value="ECO:0007669"/>
    <property type="project" value="UniProtKB-KW"/>
</dbReference>
<accession>A0ABW3NHS8</accession>
<evidence type="ECO:0000256" key="3">
    <source>
        <dbReference type="ARBA" id="ARBA00022576"/>
    </source>
</evidence>
<dbReference type="PANTHER" id="PTHR46383">
    <property type="entry name" value="ASPARTATE AMINOTRANSFERASE"/>
    <property type="match status" value="1"/>
</dbReference>
<dbReference type="InterPro" id="IPR050596">
    <property type="entry name" value="AspAT/PAT-like"/>
</dbReference>
<protein>
    <recommendedName>
        <fullName evidence="6">Aminotransferase</fullName>
        <ecNumber evidence="6">2.6.1.-</ecNumber>
    </recommendedName>
</protein>
<dbReference type="Pfam" id="PF00155">
    <property type="entry name" value="Aminotran_1_2"/>
    <property type="match status" value="1"/>
</dbReference>
<gene>
    <name evidence="8" type="ORF">ACFQ19_08595</name>
</gene>
<evidence type="ECO:0000256" key="6">
    <source>
        <dbReference type="RuleBase" id="RU000481"/>
    </source>
</evidence>
<comment type="cofactor">
    <cofactor evidence="1 6">
        <name>pyridoxal 5'-phosphate</name>
        <dbReference type="ChEBI" id="CHEBI:597326"/>
    </cofactor>
</comment>
<evidence type="ECO:0000256" key="5">
    <source>
        <dbReference type="ARBA" id="ARBA00022898"/>
    </source>
</evidence>
<evidence type="ECO:0000313" key="9">
    <source>
        <dbReference type="Proteomes" id="UP001597041"/>
    </source>
</evidence>
<dbReference type="CDD" id="cd00609">
    <property type="entry name" value="AAT_like"/>
    <property type="match status" value="1"/>
</dbReference>
<comment type="similarity">
    <text evidence="2 6">Belongs to the class-I pyridoxal-phosphate-dependent aminotransferase family.</text>
</comment>
<evidence type="ECO:0000256" key="1">
    <source>
        <dbReference type="ARBA" id="ARBA00001933"/>
    </source>
</evidence>
<dbReference type="EC" id="2.6.1.-" evidence="6"/>
<dbReference type="RefSeq" id="WP_379591666.1">
    <property type="nucleotide sequence ID" value="NZ_JBHTKK010000008.1"/>
</dbReference>
<evidence type="ECO:0000313" key="8">
    <source>
        <dbReference type="EMBL" id="MFD1066080.1"/>
    </source>
</evidence>
<dbReference type="InterPro" id="IPR015424">
    <property type="entry name" value="PyrdxlP-dep_Trfase"/>
</dbReference>
<keyword evidence="5" id="KW-0663">Pyridoxal phosphate</keyword>
<dbReference type="InterPro" id="IPR015421">
    <property type="entry name" value="PyrdxlP-dep_Trfase_major"/>
</dbReference>
<keyword evidence="4 6" id="KW-0808">Transferase</keyword>
<evidence type="ECO:0000259" key="7">
    <source>
        <dbReference type="Pfam" id="PF00155"/>
    </source>
</evidence>
<dbReference type="Gene3D" id="3.40.640.10">
    <property type="entry name" value="Type I PLP-dependent aspartate aminotransferase-like (Major domain)"/>
    <property type="match status" value="1"/>
</dbReference>